<dbReference type="EMBL" id="AP027081">
    <property type="protein sequence ID" value="BDU76763.1"/>
    <property type="molecule type" value="Genomic_DNA"/>
</dbReference>
<evidence type="ECO:0000256" key="1">
    <source>
        <dbReference type="SAM" id="MobiDB-lite"/>
    </source>
</evidence>
<gene>
    <name evidence="3" type="ORF">METESE_17210</name>
    <name evidence="4" type="ORF">METESE_22290</name>
</gene>
<evidence type="ECO:0000313" key="5">
    <source>
        <dbReference type="Proteomes" id="UP001228113"/>
    </source>
</evidence>
<proteinExistence type="predicted"/>
<organism evidence="4 5">
    <name type="scientific">Mesoterricola sediminis</name>
    <dbReference type="NCBI Taxonomy" id="2927980"/>
    <lineage>
        <taxon>Bacteria</taxon>
        <taxon>Pseudomonadati</taxon>
        <taxon>Acidobacteriota</taxon>
        <taxon>Holophagae</taxon>
        <taxon>Holophagales</taxon>
        <taxon>Holophagaceae</taxon>
        <taxon>Mesoterricola</taxon>
    </lineage>
</organism>
<dbReference type="KEGG" id="msea:METESE_17210"/>
<dbReference type="PANTHER" id="PTHR33627">
    <property type="entry name" value="TRANSPOSASE"/>
    <property type="match status" value="1"/>
</dbReference>
<evidence type="ECO:0000313" key="4">
    <source>
        <dbReference type="EMBL" id="BDU77271.1"/>
    </source>
</evidence>
<dbReference type="NCBIfam" id="NF033540">
    <property type="entry name" value="transpos_IS701"/>
    <property type="match status" value="1"/>
</dbReference>
<accession>A0AA48KCN3</accession>
<dbReference type="EMBL" id="AP027081">
    <property type="protein sequence ID" value="BDU77271.1"/>
    <property type="molecule type" value="Genomic_DNA"/>
</dbReference>
<dbReference type="InterPro" id="IPR039365">
    <property type="entry name" value="IS701-like"/>
</dbReference>
<feature type="region of interest" description="Disordered" evidence="1">
    <location>
        <begin position="242"/>
        <end position="274"/>
    </location>
</feature>
<feature type="domain" description="Transposase IS701-like DDE" evidence="2">
    <location>
        <begin position="18"/>
        <end position="291"/>
    </location>
</feature>
<evidence type="ECO:0000313" key="3">
    <source>
        <dbReference type="EMBL" id="BDU76763.1"/>
    </source>
</evidence>
<dbReference type="Proteomes" id="UP001228113">
    <property type="component" value="Chromosome"/>
</dbReference>
<dbReference type="InterPro" id="IPR038721">
    <property type="entry name" value="IS701-like_DDE_dom"/>
</dbReference>
<reference evidence="4" key="1">
    <citation type="journal article" date="2023" name="Int. J. Syst. Evol. Microbiol.">
        <title>Mesoterricola silvestris gen. nov., sp. nov., Mesoterricola sediminis sp. nov., Geothrix oryzae sp. nov., Geothrix edaphica sp. nov., Geothrix rubra sp. nov., and Geothrix limicola sp. nov., six novel members of Acidobacteriota isolated from soils.</title>
        <authorList>
            <person name="Itoh H."/>
            <person name="Sugisawa Y."/>
            <person name="Mise K."/>
            <person name="Xu Z."/>
            <person name="Kuniyasu M."/>
            <person name="Ushijima N."/>
            <person name="Kawano K."/>
            <person name="Kobayashi E."/>
            <person name="Shiratori Y."/>
            <person name="Masuda Y."/>
            <person name="Senoo K."/>
        </authorList>
    </citation>
    <scope>NUCLEOTIDE SEQUENCE</scope>
    <source>
        <strain evidence="4">W786</strain>
    </source>
</reference>
<dbReference type="KEGG" id="msea:METESE_22290"/>
<dbReference type="AlphaFoldDB" id="A0AA48KCN3"/>
<name>A0AA48KCN3_9BACT</name>
<sequence>MSESIESRARFDAYADQLVKAVGHADRRAPLTLYCQGLILPGDRKSIEPMAARLDPAHVQARHQSLHHLVAQASWSDEAVLRVVRSYAREAMEIQGPIEAWIVDDTAFPKKGTHSVGVGHQYCGPFGKTANCQNVVSLSMASRWASVPVGFRLYLPEAWANDRDRRDGAGVPKEVVFMPKWQIALALIDAQRQDQVPDLPVLADAGYGDCGAFREALSERNLVYAVGIAKTALVWANGNAPLPARGRGGKGRPGQNLRRDDEHQPVSVKALAESTPKKDWQRVVWGEGTRGLMESRFVALRVHSARRGYEKAELRPEEWLLIEWPEKEAEPTKYWLSTLPSNTPIAQLVRTTKLRWRIERDYQEMKDELGLDHYEGRGWRGLHHHLSLCAATYAFIVAERSRLSPPTIQSIFEFVHAPPGARPLPRGHGPVPA</sequence>
<dbReference type="PANTHER" id="PTHR33627:SF1">
    <property type="entry name" value="TRANSPOSASE"/>
    <property type="match status" value="1"/>
</dbReference>
<dbReference type="InterPro" id="IPR012337">
    <property type="entry name" value="RNaseH-like_sf"/>
</dbReference>
<evidence type="ECO:0000259" key="2">
    <source>
        <dbReference type="Pfam" id="PF13546"/>
    </source>
</evidence>
<keyword evidence="5" id="KW-1185">Reference proteome</keyword>
<dbReference type="SUPFAM" id="SSF53098">
    <property type="entry name" value="Ribonuclease H-like"/>
    <property type="match status" value="1"/>
</dbReference>
<dbReference type="RefSeq" id="WP_243332134.1">
    <property type="nucleotide sequence ID" value="NZ_AP027081.1"/>
</dbReference>
<protein>
    <submittedName>
        <fullName evidence="4">DDE transposase</fullName>
    </submittedName>
</protein>
<dbReference type="Pfam" id="PF13546">
    <property type="entry name" value="DDE_5"/>
    <property type="match status" value="1"/>
</dbReference>